<dbReference type="KEGG" id="vg:60324617"/>
<gene>
    <name evidence="1" type="primary">59</name>
    <name evidence="1" type="ORF">SEA_KISI_59</name>
</gene>
<dbReference type="GeneID" id="60324617"/>
<sequence>MKDISALRAQVDLLAYAKAEKAKWADVEKAAKAAIEEALDGADEGEVDGAVVVRRKEIKSMKLDQGLLKRLHPDVAAECTAASVSYRMDLVTGE</sequence>
<dbReference type="RefSeq" id="YP_009953150.1">
    <property type="nucleotide sequence ID" value="NC_051619.1"/>
</dbReference>
<accession>A0A410TBW8</accession>
<evidence type="ECO:0000313" key="1">
    <source>
        <dbReference type="EMBL" id="QAU06477.1"/>
    </source>
</evidence>
<proteinExistence type="predicted"/>
<dbReference type="Proteomes" id="UP000290331">
    <property type="component" value="Segment"/>
</dbReference>
<name>A0A410TBW8_9CAUD</name>
<evidence type="ECO:0000313" key="2">
    <source>
        <dbReference type="Proteomes" id="UP000290331"/>
    </source>
</evidence>
<keyword evidence="2" id="KW-1185">Reference proteome</keyword>
<organism evidence="1 2">
    <name type="scientific">Mycobacterium phage KiSi</name>
    <dbReference type="NCBI Taxonomy" id="2507856"/>
    <lineage>
        <taxon>Viruses</taxon>
        <taxon>Duplodnaviria</taxon>
        <taxon>Heunggongvirae</taxon>
        <taxon>Uroviricota</taxon>
        <taxon>Caudoviricetes</taxon>
        <taxon>Weiservirinae</taxon>
        <taxon>Anayavirus</taxon>
        <taxon>Anayavirus kisi</taxon>
    </lineage>
</organism>
<protein>
    <submittedName>
        <fullName evidence="1">Uncharacterized protein</fullName>
    </submittedName>
</protein>
<reference evidence="1 2" key="1">
    <citation type="submission" date="2019-01" db="EMBL/GenBank/DDBJ databases">
        <authorList>
            <person name="Kinder M."/>
            <person name="Sitio E."/>
            <person name="Ackerson L."/>
            <person name="Anderson L."/>
            <person name="Cottrell A."/>
            <person name="Eggleston T."/>
            <person name="Kiefer A."/>
            <person name="Ukcamaj A."/>
            <person name="Vendrell P."/>
            <person name="Waytashek C."/>
            <person name="Yeo A."/>
            <person name="Braley A.B."/>
            <person name="Ettinger A.-S.H."/>
            <person name="Ettinger W.F."/>
            <person name="Anders K.R."/>
            <person name="Bradley K.W."/>
            <person name="Asai D.J."/>
            <person name="Bowman C.A."/>
            <person name="Russell D.A."/>
            <person name="Pope W.H."/>
            <person name="Jacobs-Sera D."/>
            <person name="Hendrix R.W."/>
            <person name="Hatfull G.F."/>
        </authorList>
    </citation>
    <scope>NUCLEOTIDE SEQUENCE [LARGE SCALE GENOMIC DNA]</scope>
</reference>
<dbReference type="EMBL" id="MK376955">
    <property type="protein sequence ID" value="QAU06477.1"/>
    <property type="molecule type" value="Genomic_DNA"/>
</dbReference>